<sequence length="62" mass="7309">MARMLAKSVRRHAGHPCRYAGRRGCTCYYFSVPPRGWHQAIERRQARAAEKQAWRHALEKED</sequence>
<gene>
    <name evidence="1" type="ORF">GCM10017667_55330</name>
</gene>
<protein>
    <submittedName>
        <fullName evidence="1">Uncharacterized protein</fullName>
    </submittedName>
</protein>
<comment type="caution">
    <text evidence="1">The sequence shown here is derived from an EMBL/GenBank/DDBJ whole genome shotgun (WGS) entry which is preliminary data.</text>
</comment>
<reference evidence="1" key="2">
    <citation type="submission" date="2020-09" db="EMBL/GenBank/DDBJ databases">
        <authorList>
            <person name="Sun Q."/>
            <person name="Ohkuma M."/>
        </authorList>
    </citation>
    <scope>NUCLEOTIDE SEQUENCE</scope>
    <source>
        <strain evidence="1">JCM 4122</strain>
    </source>
</reference>
<proteinExistence type="predicted"/>
<dbReference type="Proteomes" id="UP000632849">
    <property type="component" value="Unassembled WGS sequence"/>
</dbReference>
<name>A0A919ERL6_STRFL</name>
<accession>A0A919ERL6</accession>
<dbReference type="EMBL" id="BNBE01000002">
    <property type="protein sequence ID" value="GHG14087.1"/>
    <property type="molecule type" value="Genomic_DNA"/>
</dbReference>
<evidence type="ECO:0000313" key="2">
    <source>
        <dbReference type="Proteomes" id="UP000632849"/>
    </source>
</evidence>
<organism evidence="1 2">
    <name type="scientific">Streptomyces filamentosus</name>
    <name type="common">Streptomyces roseosporus</name>
    <dbReference type="NCBI Taxonomy" id="67294"/>
    <lineage>
        <taxon>Bacteria</taxon>
        <taxon>Bacillati</taxon>
        <taxon>Actinomycetota</taxon>
        <taxon>Actinomycetes</taxon>
        <taxon>Kitasatosporales</taxon>
        <taxon>Streptomycetaceae</taxon>
        <taxon>Streptomyces</taxon>
    </lineage>
</organism>
<reference evidence="1" key="1">
    <citation type="journal article" date="2014" name="Int. J. Syst. Evol. Microbiol.">
        <title>Complete genome sequence of Corynebacterium casei LMG S-19264T (=DSM 44701T), isolated from a smear-ripened cheese.</title>
        <authorList>
            <consortium name="US DOE Joint Genome Institute (JGI-PGF)"/>
            <person name="Walter F."/>
            <person name="Albersmeier A."/>
            <person name="Kalinowski J."/>
            <person name="Ruckert C."/>
        </authorList>
    </citation>
    <scope>NUCLEOTIDE SEQUENCE</scope>
    <source>
        <strain evidence="1">JCM 4122</strain>
    </source>
</reference>
<evidence type="ECO:0000313" key="1">
    <source>
        <dbReference type="EMBL" id="GHG14087.1"/>
    </source>
</evidence>
<keyword evidence="2" id="KW-1185">Reference proteome</keyword>
<dbReference type="AlphaFoldDB" id="A0A919ERL6"/>